<dbReference type="Pfam" id="PF17919">
    <property type="entry name" value="RT_RNaseH_2"/>
    <property type="match status" value="1"/>
</dbReference>
<dbReference type="SUPFAM" id="SSF56672">
    <property type="entry name" value="DNA/RNA polymerases"/>
    <property type="match status" value="1"/>
</dbReference>
<dbReference type="InterPro" id="IPR001584">
    <property type="entry name" value="Integrase_cat-core"/>
</dbReference>
<dbReference type="InterPro" id="IPR012337">
    <property type="entry name" value="RNaseH-like_sf"/>
</dbReference>
<keyword evidence="8" id="KW-0808">Transferase</keyword>
<gene>
    <name evidence="13" type="ORF">KK1_033013</name>
</gene>
<dbReference type="InterPro" id="IPR016197">
    <property type="entry name" value="Chromo-like_dom_sf"/>
</dbReference>
<dbReference type="Gene3D" id="3.10.10.10">
    <property type="entry name" value="HIV Type 1 Reverse Transcriptase, subunit A, domain 1"/>
    <property type="match status" value="1"/>
</dbReference>
<dbReference type="InterPro" id="IPR043502">
    <property type="entry name" value="DNA/RNA_pol_sf"/>
</dbReference>
<evidence type="ECO:0000256" key="2">
    <source>
        <dbReference type="ARBA" id="ARBA00022723"/>
    </source>
</evidence>
<feature type="domain" description="Integrase catalytic" evidence="12">
    <location>
        <begin position="390"/>
        <end position="554"/>
    </location>
</feature>
<dbReference type="CDD" id="cd01647">
    <property type="entry name" value="RT_LTR"/>
    <property type="match status" value="1"/>
</dbReference>
<dbReference type="GO" id="GO:0003677">
    <property type="term" value="F:DNA binding"/>
    <property type="evidence" value="ECO:0007669"/>
    <property type="project" value="UniProtKB-KW"/>
</dbReference>
<dbReference type="GO" id="GO:0006310">
    <property type="term" value="P:DNA recombination"/>
    <property type="evidence" value="ECO:0007669"/>
    <property type="project" value="UniProtKB-KW"/>
</dbReference>
<evidence type="ECO:0000256" key="8">
    <source>
        <dbReference type="ARBA" id="ARBA00022932"/>
    </source>
</evidence>
<proteinExistence type="predicted"/>
<dbReference type="InterPro" id="IPR056924">
    <property type="entry name" value="SH3_Tf2-1"/>
</dbReference>
<dbReference type="Pfam" id="PF00665">
    <property type="entry name" value="rve"/>
    <property type="match status" value="1"/>
</dbReference>
<dbReference type="GO" id="GO:0015074">
    <property type="term" value="P:DNA integration"/>
    <property type="evidence" value="ECO:0007669"/>
    <property type="project" value="UniProtKB-KW"/>
</dbReference>
<dbReference type="EMBL" id="KQ483591">
    <property type="protein sequence ID" value="KYP45443.1"/>
    <property type="molecule type" value="Genomic_DNA"/>
</dbReference>
<dbReference type="GO" id="GO:0004190">
    <property type="term" value="F:aspartic-type endopeptidase activity"/>
    <property type="evidence" value="ECO:0007669"/>
    <property type="project" value="UniProtKB-KW"/>
</dbReference>
<sequence>PALISELLDQFDDIFEELTQLPPMREGFNHKIPLLQGTNPVNKRPYRYAGNQKDIIDKLVQDMLASGMIQNSCSSYASPVILVGKKDGSWRLCVDYRELNKGTVKDRFPIPLVEDLMDELNGSVIFSKIDLRAGYHQVRMETADIHKTAFKTHSLTGYYRRFVKGYGTIARPLIDMLKKDNFSWTNNAKVVFTKLKEGLIAAPVLALPDFNKTFIVEVDASGYGIGAVLMQDHHPLAFIKGKENVVADALSRLEDIQSLEVICQALNVYNLQSDMLPRIVQSWKQDTDIQKLISELQLDANSHKYHSWNGSELRRKGKLVVGKDNQLRQDLLTWMHCTATGGHSGRHATLQRIKVVVYWRGMTRDVQDFVKKCTVCQQNKYETTSSPGLLQPFPIPGHVWQHISMDFIEGLPQSQGKQCIFVVVDRLSKAAHFLTLTRPYTALTVAQSFLDNVFRLHGFPESIVSDRDPIFISKFWQELMTCQGVQLRLSSAYHPQTDGQSEVVNRCLETYLRCMCSENPQQWVKWIPLAEWWYNTTYHTAINVTPYEIVYGQPPPASLPYLPGESTVELLDRSLTKREEMLKVLKFHLRRAQDRMKQLTNKHRVDRQFQVGDLVYLKLHSYRQGSVATRGNEKLAPKYYGPFPVIDKVGAVAYKLKLPSTSQIHNVFHVSQLKKYIGDAISSSVLPSHITDMSDAKEPEAILDRTFVKSRGQAVTKVLVQWKNQCLEDATWEYYSDLRRRFPHFCNP</sequence>
<keyword evidence="4" id="KW-0378">Hydrolase</keyword>
<evidence type="ECO:0000256" key="1">
    <source>
        <dbReference type="ARBA" id="ARBA00022670"/>
    </source>
</evidence>
<dbReference type="OMA" id="HWNELAT"/>
<evidence type="ECO:0000259" key="12">
    <source>
        <dbReference type="PROSITE" id="PS50994"/>
    </source>
</evidence>
<dbReference type="InterPro" id="IPR043128">
    <property type="entry name" value="Rev_trsase/Diguanyl_cyclase"/>
</dbReference>
<name>A0A151RSC1_CAJCA</name>
<keyword evidence="5" id="KW-0460">Magnesium</keyword>
<dbReference type="PROSITE" id="PS50994">
    <property type="entry name" value="INTEGRASE"/>
    <property type="match status" value="1"/>
</dbReference>
<dbReference type="GO" id="GO:0003964">
    <property type="term" value="F:RNA-directed DNA polymerase activity"/>
    <property type="evidence" value="ECO:0007669"/>
    <property type="project" value="UniProtKB-KW"/>
</dbReference>
<dbReference type="GO" id="GO:0003887">
    <property type="term" value="F:DNA-directed DNA polymerase activity"/>
    <property type="evidence" value="ECO:0007669"/>
    <property type="project" value="UniProtKB-KW"/>
</dbReference>
<dbReference type="InterPro" id="IPR036397">
    <property type="entry name" value="RNaseH_sf"/>
</dbReference>
<keyword evidence="2" id="KW-0479">Metal-binding</keyword>
<organism evidence="13 14">
    <name type="scientific">Cajanus cajan</name>
    <name type="common">Pigeon pea</name>
    <name type="synonym">Cajanus indicus</name>
    <dbReference type="NCBI Taxonomy" id="3821"/>
    <lineage>
        <taxon>Eukaryota</taxon>
        <taxon>Viridiplantae</taxon>
        <taxon>Streptophyta</taxon>
        <taxon>Embryophyta</taxon>
        <taxon>Tracheophyta</taxon>
        <taxon>Spermatophyta</taxon>
        <taxon>Magnoliopsida</taxon>
        <taxon>eudicotyledons</taxon>
        <taxon>Gunneridae</taxon>
        <taxon>Pentapetalae</taxon>
        <taxon>rosids</taxon>
        <taxon>fabids</taxon>
        <taxon>Fabales</taxon>
        <taxon>Fabaceae</taxon>
        <taxon>Papilionoideae</taxon>
        <taxon>50 kb inversion clade</taxon>
        <taxon>NPAAA clade</taxon>
        <taxon>indigoferoid/millettioid clade</taxon>
        <taxon>Phaseoleae</taxon>
        <taxon>Cajanus</taxon>
    </lineage>
</organism>
<dbReference type="GO" id="GO:0046872">
    <property type="term" value="F:metal ion binding"/>
    <property type="evidence" value="ECO:0007669"/>
    <property type="project" value="UniProtKB-KW"/>
</dbReference>
<evidence type="ECO:0000256" key="5">
    <source>
        <dbReference type="ARBA" id="ARBA00022842"/>
    </source>
</evidence>
<keyword evidence="11" id="KW-0511">Multifunctional enzyme</keyword>
<evidence type="ECO:0000313" key="13">
    <source>
        <dbReference type="EMBL" id="KYP45443.1"/>
    </source>
</evidence>
<evidence type="ECO:0000256" key="11">
    <source>
        <dbReference type="ARBA" id="ARBA00023268"/>
    </source>
</evidence>
<dbReference type="InterPro" id="IPR041588">
    <property type="entry name" value="Integrase_H2C2"/>
</dbReference>
<dbReference type="Proteomes" id="UP000075243">
    <property type="component" value="Unassembled WGS sequence"/>
</dbReference>
<evidence type="ECO:0000256" key="10">
    <source>
        <dbReference type="ARBA" id="ARBA00023172"/>
    </source>
</evidence>
<dbReference type="FunFam" id="1.10.340.70:FF:000001">
    <property type="entry name" value="Retrovirus-related Pol polyprotein from transposon gypsy-like Protein"/>
    <property type="match status" value="1"/>
</dbReference>
<dbReference type="PANTHER" id="PTHR37984:SF5">
    <property type="entry name" value="PROTEIN NYNRIN-LIKE"/>
    <property type="match status" value="1"/>
</dbReference>
<dbReference type="Pfam" id="PF00385">
    <property type="entry name" value="Chromo"/>
    <property type="match status" value="1"/>
</dbReference>
<keyword evidence="8" id="KW-0548">Nucleotidyltransferase</keyword>
<evidence type="ECO:0000256" key="3">
    <source>
        <dbReference type="ARBA" id="ARBA00022750"/>
    </source>
</evidence>
<protein>
    <submittedName>
        <fullName evidence="13">Retrotransposable element Tf2</fullName>
    </submittedName>
</protein>
<dbReference type="InterPro" id="IPR050951">
    <property type="entry name" value="Retrovirus_Pol_polyprotein"/>
</dbReference>
<accession>A0A151RSC1</accession>
<evidence type="ECO:0000256" key="6">
    <source>
        <dbReference type="ARBA" id="ARBA00022908"/>
    </source>
</evidence>
<dbReference type="InterPro" id="IPR041577">
    <property type="entry name" value="RT_RNaseH_2"/>
</dbReference>
<dbReference type="Gramene" id="C.cajan_33098.t">
    <property type="protein sequence ID" value="C.cajan_33098.t"/>
    <property type="gene ID" value="C.cajan_33098"/>
</dbReference>
<keyword evidence="8" id="KW-0239">DNA-directed DNA polymerase</keyword>
<keyword evidence="3" id="KW-0064">Aspartyl protease</keyword>
<keyword evidence="14" id="KW-1185">Reference proteome</keyword>
<dbReference type="Pfam" id="PF17921">
    <property type="entry name" value="Integrase_H2C2"/>
    <property type="match status" value="1"/>
</dbReference>
<evidence type="ECO:0000256" key="4">
    <source>
        <dbReference type="ARBA" id="ARBA00022801"/>
    </source>
</evidence>
<feature type="non-terminal residue" evidence="13">
    <location>
        <position position="1"/>
    </location>
</feature>
<keyword evidence="9" id="KW-0238">DNA-binding</keyword>
<dbReference type="Gene3D" id="3.30.420.10">
    <property type="entry name" value="Ribonuclease H-like superfamily/Ribonuclease H"/>
    <property type="match status" value="1"/>
</dbReference>
<dbReference type="SUPFAM" id="SSF54160">
    <property type="entry name" value="Chromo domain-like"/>
    <property type="match status" value="1"/>
</dbReference>
<dbReference type="PANTHER" id="PTHR37984">
    <property type="entry name" value="PROTEIN CBG26694"/>
    <property type="match status" value="1"/>
</dbReference>
<dbReference type="InterPro" id="IPR023780">
    <property type="entry name" value="Chromo_domain"/>
</dbReference>
<keyword evidence="7" id="KW-0695">RNA-directed DNA polymerase</keyword>
<dbReference type="Gene3D" id="3.30.70.270">
    <property type="match status" value="1"/>
</dbReference>
<keyword evidence="1" id="KW-0645">Protease</keyword>
<evidence type="ECO:0000256" key="9">
    <source>
        <dbReference type="ARBA" id="ARBA00023125"/>
    </source>
</evidence>
<reference evidence="13" key="1">
    <citation type="journal article" date="2012" name="Nat. Biotechnol.">
        <title>Draft genome sequence of pigeonpea (Cajanus cajan), an orphan legume crop of resource-poor farmers.</title>
        <authorList>
            <person name="Varshney R.K."/>
            <person name="Chen W."/>
            <person name="Li Y."/>
            <person name="Bharti A.K."/>
            <person name="Saxena R.K."/>
            <person name="Schlueter J.A."/>
            <person name="Donoghue M.T."/>
            <person name="Azam S."/>
            <person name="Fan G."/>
            <person name="Whaley A.M."/>
            <person name="Farmer A.D."/>
            <person name="Sheridan J."/>
            <person name="Iwata A."/>
            <person name="Tuteja R."/>
            <person name="Penmetsa R.V."/>
            <person name="Wu W."/>
            <person name="Upadhyaya H.D."/>
            <person name="Yang S.P."/>
            <person name="Shah T."/>
            <person name="Saxena K.B."/>
            <person name="Michael T."/>
            <person name="McCombie W.R."/>
            <person name="Yang B."/>
            <person name="Zhang G."/>
            <person name="Yang H."/>
            <person name="Wang J."/>
            <person name="Spillane C."/>
            <person name="Cook D.R."/>
            <person name="May G.D."/>
            <person name="Xu X."/>
            <person name="Jackson S.A."/>
        </authorList>
    </citation>
    <scope>NUCLEOTIDE SEQUENCE [LARGE SCALE GENOMIC DNA]</scope>
</reference>
<dbReference type="AlphaFoldDB" id="A0A151RSC1"/>
<dbReference type="Pfam" id="PF24626">
    <property type="entry name" value="SH3_Tf2-1"/>
    <property type="match status" value="1"/>
</dbReference>
<keyword evidence="6" id="KW-0229">DNA integration</keyword>
<evidence type="ECO:0000256" key="7">
    <source>
        <dbReference type="ARBA" id="ARBA00022918"/>
    </source>
</evidence>
<evidence type="ECO:0000313" key="14">
    <source>
        <dbReference type="Proteomes" id="UP000075243"/>
    </source>
</evidence>
<dbReference type="Gene3D" id="1.10.340.70">
    <property type="match status" value="1"/>
</dbReference>
<dbReference type="SUPFAM" id="SSF53098">
    <property type="entry name" value="Ribonuclease H-like"/>
    <property type="match status" value="1"/>
</dbReference>
<dbReference type="GO" id="GO:0006508">
    <property type="term" value="P:proteolysis"/>
    <property type="evidence" value="ECO:0007669"/>
    <property type="project" value="UniProtKB-KW"/>
</dbReference>
<keyword evidence="10" id="KW-0233">DNA recombination</keyword>